<dbReference type="OrthoDB" id="9803224at2"/>
<dbReference type="InterPro" id="IPR003448">
    <property type="entry name" value="Mopterin_biosynth_MoaE"/>
</dbReference>
<reference evidence="12 13" key="1">
    <citation type="submission" date="2017-05" db="EMBL/GenBank/DDBJ databases">
        <title>Acinetobacter populi ANC 5415 (= PBJ7), whole genome shotgun sequencing project.</title>
        <authorList>
            <person name="Nemec A."/>
            <person name="Radolfova-Krizova L."/>
        </authorList>
    </citation>
    <scope>NUCLEOTIDE SEQUENCE [LARGE SCALE GENOMIC DNA]</scope>
    <source>
        <strain evidence="12 13">PBJ7</strain>
    </source>
</reference>
<comment type="pathway">
    <text evidence="1">Cofactor biosynthesis; molybdopterin biosynthesis.</text>
</comment>
<evidence type="ECO:0000256" key="9">
    <source>
        <dbReference type="ARBA" id="ARBA00030781"/>
    </source>
</evidence>
<dbReference type="Proteomes" id="UP000196536">
    <property type="component" value="Unassembled WGS sequence"/>
</dbReference>
<dbReference type="CDD" id="cd00756">
    <property type="entry name" value="MoaE"/>
    <property type="match status" value="1"/>
</dbReference>
<dbReference type="PANTHER" id="PTHR23404">
    <property type="entry name" value="MOLYBDOPTERIN SYNTHASE RELATED"/>
    <property type="match status" value="1"/>
</dbReference>
<proteinExistence type="inferred from homology"/>
<dbReference type="AlphaFoldDB" id="A0A1Z9YXW9"/>
<dbReference type="GO" id="GO:0030366">
    <property type="term" value="F:molybdopterin synthase activity"/>
    <property type="evidence" value="ECO:0007669"/>
    <property type="project" value="UniProtKB-EC"/>
</dbReference>
<dbReference type="EC" id="2.8.1.12" evidence="3"/>
<evidence type="ECO:0000256" key="3">
    <source>
        <dbReference type="ARBA" id="ARBA00011950"/>
    </source>
</evidence>
<evidence type="ECO:0000256" key="6">
    <source>
        <dbReference type="ARBA" id="ARBA00026066"/>
    </source>
</evidence>
<comment type="subunit">
    <text evidence="6">Heterotetramer of 2 MoaD subunits and 2 MoaE subunits. Also stable as homodimer. The enzyme changes between these two forms during catalysis.</text>
</comment>
<evidence type="ECO:0000256" key="10">
    <source>
        <dbReference type="ARBA" id="ARBA00032474"/>
    </source>
</evidence>
<dbReference type="Gene3D" id="3.90.1170.40">
    <property type="entry name" value="Molybdopterin biosynthesis MoaE subunit"/>
    <property type="match status" value="1"/>
</dbReference>
<dbReference type="SUPFAM" id="SSF54690">
    <property type="entry name" value="Molybdopterin synthase subunit MoaE"/>
    <property type="match status" value="1"/>
</dbReference>
<evidence type="ECO:0000256" key="1">
    <source>
        <dbReference type="ARBA" id="ARBA00005046"/>
    </source>
</evidence>
<comment type="similarity">
    <text evidence="2">Belongs to the MoaE family.</text>
</comment>
<comment type="catalytic activity">
    <reaction evidence="11">
        <text>2 [molybdopterin-synthase sulfur-carrier protein]-C-terminal-Gly-aminoethanethioate + cyclic pyranopterin phosphate + H2O = molybdopterin + 2 [molybdopterin-synthase sulfur-carrier protein]-C-terminal Gly-Gly + 2 H(+)</text>
        <dbReference type="Rhea" id="RHEA:26333"/>
        <dbReference type="Rhea" id="RHEA-COMP:12202"/>
        <dbReference type="Rhea" id="RHEA-COMP:19907"/>
        <dbReference type="ChEBI" id="CHEBI:15377"/>
        <dbReference type="ChEBI" id="CHEBI:15378"/>
        <dbReference type="ChEBI" id="CHEBI:58698"/>
        <dbReference type="ChEBI" id="CHEBI:59648"/>
        <dbReference type="ChEBI" id="CHEBI:90778"/>
        <dbReference type="ChEBI" id="CHEBI:232372"/>
        <dbReference type="EC" id="2.8.1.12"/>
    </reaction>
</comment>
<sequence length="168" mass="19229">MTTINADLARIQEHTIDLDQLLAMSDFPECGGLALFVGTVRNHHQGKSVKSLKYTAYKPLAEKMIREIEQDIAEKYAIPYVRVVHRIGHLEIGEVAIYAVARAEHRREAFAACEDAVERVKHEVPVWKQEFYHDGTSIFVEGCCIRRDVADIAQEKHHHATHEHCHHD</sequence>
<evidence type="ECO:0000256" key="11">
    <source>
        <dbReference type="ARBA" id="ARBA00049878"/>
    </source>
</evidence>
<keyword evidence="13" id="KW-1185">Reference proteome</keyword>
<name>A0A1Z9YXW9_9GAMM</name>
<organism evidence="12 13">
    <name type="scientific">Acinetobacter populi</name>
    <dbReference type="NCBI Taxonomy" id="1582270"/>
    <lineage>
        <taxon>Bacteria</taxon>
        <taxon>Pseudomonadati</taxon>
        <taxon>Pseudomonadota</taxon>
        <taxon>Gammaproteobacteria</taxon>
        <taxon>Moraxellales</taxon>
        <taxon>Moraxellaceae</taxon>
        <taxon>Acinetobacter</taxon>
    </lineage>
</organism>
<accession>A0A1Z9YXW9</accession>
<keyword evidence="5" id="KW-0501">Molybdenum cofactor biosynthesis</keyword>
<evidence type="ECO:0000256" key="5">
    <source>
        <dbReference type="ARBA" id="ARBA00023150"/>
    </source>
</evidence>
<comment type="caution">
    <text evidence="12">The sequence shown here is derived from an EMBL/GenBank/DDBJ whole genome shotgun (WGS) entry which is preliminary data.</text>
</comment>
<evidence type="ECO:0000256" key="7">
    <source>
        <dbReference type="ARBA" id="ARBA00029745"/>
    </source>
</evidence>
<dbReference type="RefSeq" id="WP_087620658.1">
    <property type="nucleotide sequence ID" value="NZ_NEXX01000003.1"/>
</dbReference>
<gene>
    <name evidence="12" type="ORF">CAP51_10235</name>
</gene>
<evidence type="ECO:0000313" key="13">
    <source>
        <dbReference type="Proteomes" id="UP000196536"/>
    </source>
</evidence>
<evidence type="ECO:0000256" key="8">
    <source>
        <dbReference type="ARBA" id="ARBA00030407"/>
    </source>
</evidence>
<evidence type="ECO:0000256" key="4">
    <source>
        <dbReference type="ARBA" id="ARBA00013858"/>
    </source>
</evidence>
<dbReference type="InterPro" id="IPR036563">
    <property type="entry name" value="MoaE_sf"/>
</dbReference>
<evidence type="ECO:0000313" key="12">
    <source>
        <dbReference type="EMBL" id="OUY07059.1"/>
    </source>
</evidence>
<dbReference type="Pfam" id="PF02391">
    <property type="entry name" value="MoaE"/>
    <property type="match status" value="1"/>
</dbReference>
<evidence type="ECO:0000256" key="2">
    <source>
        <dbReference type="ARBA" id="ARBA00005426"/>
    </source>
</evidence>
<protein>
    <recommendedName>
        <fullName evidence="4">Molybdopterin synthase catalytic subunit</fullName>
        <ecNumber evidence="3">2.8.1.12</ecNumber>
    </recommendedName>
    <alternativeName>
        <fullName evidence="9">MPT synthase subunit 2</fullName>
    </alternativeName>
    <alternativeName>
        <fullName evidence="7">Molybdenum cofactor biosynthesis protein E</fullName>
    </alternativeName>
    <alternativeName>
        <fullName evidence="8">Molybdopterin-converting factor large subunit</fullName>
    </alternativeName>
    <alternativeName>
        <fullName evidence="10">Molybdopterin-converting factor subunit 2</fullName>
    </alternativeName>
</protein>
<dbReference type="EMBL" id="NEXX01000003">
    <property type="protein sequence ID" value="OUY07059.1"/>
    <property type="molecule type" value="Genomic_DNA"/>
</dbReference>
<dbReference type="GO" id="GO:0006777">
    <property type="term" value="P:Mo-molybdopterin cofactor biosynthetic process"/>
    <property type="evidence" value="ECO:0007669"/>
    <property type="project" value="UniProtKB-KW"/>
</dbReference>
<dbReference type="UniPathway" id="UPA00344"/>